<name>A0A317SKS4_9PEZI</name>
<keyword evidence="1" id="KW-0677">Repeat</keyword>
<dbReference type="Gene3D" id="3.40.50.300">
    <property type="entry name" value="P-loop containing nucleotide triphosphate hydrolases"/>
    <property type="match status" value="1"/>
</dbReference>
<sequence length="513" mass="57636">MQPLVLLLASSFGQMALLTIGSGSYGSSTAANGYIHGAEILQCLYTSVYESHRGRVREPAGGTCTWVTEHPKYKDWLEKKTSGLLWLSADLGCGKSVIASFLVTHLKIQTNAIVCYFFFKDDSEEQKSAASALCAILHQLSRQRNTLCIYAEEAFKAKGKRFTKEVDTLWNILVEAVAEGGCGEVICVVDALNECEEETLAPLIRRVTRLPGLQTSDAPLKFLVTSRSYHKIERELGLPATTIRLKGEDEINAITADVTRVIDEGIKDLESYWGRANPEKARRILNIVVAAAKPLSLREVNVALRVRREHSSIKELGDLPGGFEKTVKNSRGLFVRVIDSKIYLHTLCPKDFNFIMADICISYLLLEEFENDPLEMNTYGNVDGYLEKYAFLSYAARQWADHFRDSQDRGMELFESTRLICEAGSKRFLTWFQIYWFSAGPSYRCPKDLTHLMVASWLKQGTVVERLLEEGGDINAKAYIGGKEYNILHGKRFCSHQRELELIQSLPIAAEGK</sequence>
<evidence type="ECO:0000259" key="3">
    <source>
        <dbReference type="Pfam" id="PF24883"/>
    </source>
</evidence>
<dbReference type="AlphaFoldDB" id="A0A317SKS4"/>
<keyword evidence="2" id="KW-0732">Signal</keyword>
<comment type="caution">
    <text evidence="4">The sequence shown here is derived from an EMBL/GenBank/DDBJ whole genome shotgun (WGS) entry which is preliminary data.</text>
</comment>
<gene>
    <name evidence="4" type="ORF">C7212DRAFT_358601</name>
</gene>
<evidence type="ECO:0000313" key="5">
    <source>
        <dbReference type="Proteomes" id="UP000246991"/>
    </source>
</evidence>
<dbReference type="PANTHER" id="PTHR10039:SF14">
    <property type="entry name" value="NACHT DOMAIN-CONTAINING PROTEIN"/>
    <property type="match status" value="1"/>
</dbReference>
<dbReference type="Proteomes" id="UP000246991">
    <property type="component" value="Unassembled WGS sequence"/>
</dbReference>
<feature type="chain" id="PRO_5016407180" description="Nephrocystin 3-like N-terminal domain-containing protein" evidence="2">
    <location>
        <begin position="19"/>
        <end position="513"/>
    </location>
</feature>
<dbReference type="Pfam" id="PF24883">
    <property type="entry name" value="NPHP3_N"/>
    <property type="match status" value="1"/>
</dbReference>
<keyword evidence="5" id="KW-1185">Reference proteome</keyword>
<organism evidence="4 5">
    <name type="scientific">Tuber magnatum</name>
    <name type="common">white Piedmont truffle</name>
    <dbReference type="NCBI Taxonomy" id="42249"/>
    <lineage>
        <taxon>Eukaryota</taxon>
        <taxon>Fungi</taxon>
        <taxon>Dikarya</taxon>
        <taxon>Ascomycota</taxon>
        <taxon>Pezizomycotina</taxon>
        <taxon>Pezizomycetes</taxon>
        <taxon>Pezizales</taxon>
        <taxon>Tuberaceae</taxon>
        <taxon>Tuber</taxon>
    </lineage>
</organism>
<dbReference type="SUPFAM" id="SSF52540">
    <property type="entry name" value="P-loop containing nucleoside triphosphate hydrolases"/>
    <property type="match status" value="1"/>
</dbReference>
<proteinExistence type="predicted"/>
<feature type="signal peptide" evidence="2">
    <location>
        <begin position="1"/>
        <end position="18"/>
    </location>
</feature>
<dbReference type="InterPro" id="IPR027417">
    <property type="entry name" value="P-loop_NTPase"/>
</dbReference>
<accession>A0A317SKS4</accession>
<feature type="domain" description="Nephrocystin 3-like N-terminal" evidence="3">
    <location>
        <begin position="62"/>
        <end position="227"/>
    </location>
</feature>
<protein>
    <recommendedName>
        <fullName evidence="3">Nephrocystin 3-like N-terminal domain-containing protein</fullName>
    </recommendedName>
</protein>
<evidence type="ECO:0000313" key="4">
    <source>
        <dbReference type="EMBL" id="PWW75032.1"/>
    </source>
</evidence>
<evidence type="ECO:0000256" key="1">
    <source>
        <dbReference type="ARBA" id="ARBA00022737"/>
    </source>
</evidence>
<dbReference type="OrthoDB" id="626167at2759"/>
<evidence type="ECO:0000256" key="2">
    <source>
        <dbReference type="SAM" id="SignalP"/>
    </source>
</evidence>
<reference evidence="4 5" key="1">
    <citation type="submission" date="2018-03" db="EMBL/GenBank/DDBJ databases">
        <title>Genomes of Pezizomycetes fungi and the evolution of truffles.</title>
        <authorList>
            <person name="Murat C."/>
            <person name="Payen T."/>
            <person name="Noel B."/>
            <person name="Kuo A."/>
            <person name="Martin F.M."/>
        </authorList>
    </citation>
    <scope>NUCLEOTIDE SEQUENCE [LARGE SCALE GENOMIC DNA]</scope>
    <source>
        <strain evidence="4">091103-1</strain>
    </source>
</reference>
<dbReference type="EMBL" id="PYWC01000053">
    <property type="protein sequence ID" value="PWW75032.1"/>
    <property type="molecule type" value="Genomic_DNA"/>
</dbReference>
<dbReference type="InterPro" id="IPR056884">
    <property type="entry name" value="NPHP3-like_N"/>
</dbReference>
<dbReference type="PANTHER" id="PTHR10039">
    <property type="entry name" value="AMELOGENIN"/>
    <property type="match status" value="1"/>
</dbReference>